<dbReference type="Proteomes" id="UP000183832">
    <property type="component" value="Unassembled WGS sequence"/>
</dbReference>
<accession>A0A1J1IVW0</accession>
<proteinExistence type="predicted"/>
<gene>
    <name evidence="1" type="ORF">CLUMA_CG017342</name>
</gene>
<name>A0A1J1IVW0_9DIPT</name>
<dbReference type="AlphaFoldDB" id="A0A1J1IVW0"/>
<protein>
    <submittedName>
        <fullName evidence="1">CLUMA_CG017342, isoform A</fullName>
    </submittedName>
</protein>
<evidence type="ECO:0000313" key="2">
    <source>
        <dbReference type="Proteomes" id="UP000183832"/>
    </source>
</evidence>
<keyword evidence="2" id="KW-1185">Reference proteome</keyword>
<evidence type="ECO:0000313" key="1">
    <source>
        <dbReference type="EMBL" id="CRL04240.1"/>
    </source>
</evidence>
<reference evidence="1 2" key="1">
    <citation type="submission" date="2015-04" db="EMBL/GenBank/DDBJ databases">
        <authorList>
            <person name="Syromyatnikov M.Y."/>
            <person name="Popov V.N."/>
        </authorList>
    </citation>
    <scope>NUCLEOTIDE SEQUENCE [LARGE SCALE GENOMIC DNA]</scope>
</reference>
<sequence length="79" mass="9507">MIEREQTDDFHIISKQIQSQFNLAQLDEFPFITRKKEYLCLHPQIMINQTRFYKASEHLKYSRPQSLGSYQPHLSTCQM</sequence>
<organism evidence="1 2">
    <name type="scientific">Clunio marinus</name>
    <dbReference type="NCBI Taxonomy" id="568069"/>
    <lineage>
        <taxon>Eukaryota</taxon>
        <taxon>Metazoa</taxon>
        <taxon>Ecdysozoa</taxon>
        <taxon>Arthropoda</taxon>
        <taxon>Hexapoda</taxon>
        <taxon>Insecta</taxon>
        <taxon>Pterygota</taxon>
        <taxon>Neoptera</taxon>
        <taxon>Endopterygota</taxon>
        <taxon>Diptera</taxon>
        <taxon>Nematocera</taxon>
        <taxon>Chironomoidea</taxon>
        <taxon>Chironomidae</taxon>
        <taxon>Clunio</taxon>
    </lineage>
</organism>
<dbReference type="EMBL" id="CVRI01000063">
    <property type="protein sequence ID" value="CRL04240.1"/>
    <property type="molecule type" value="Genomic_DNA"/>
</dbReference>